<dbReference type="Gene3D" id="1.25.40.10">
    <property type="entry name" value="Tetratricopeptide repeat domain"/>
    <property type="match status" value="1"/>
</dbReference>
<dbReference type="EMBL" id="BMUB01000043">
    <property type="protein sequence ID" value="GGV07139.1"/>
    <property type="molecule type" value="Genomic_DNA"/>
</dbReference>
<protein>
    <submittedName>
        <fullName evidence="1">Uncharacterized protein</fullName>
    </submittedName>
</protein>
<reference evidence="1 2" key="1">
    <citation type="journal article" date="2014" name="Int. J. Syst. Evol. Microbiol.">
        <title>Complete genome sequence of Corynebacterium casei LMG S-19264T (=DSM 44701T), isolated from a smear-ripened cheese.</title>
        <authorList>
            <consortium name="US DOE Joint Genome Institute (JGI-PGF)"/>
            <person name="Walter F."/>
            <person name="Albersmeier A."/>
            <person name="Kalinowski J."/>
            <person name="Ruckert C."/>
        </authorList>
    </citation>
    <scope>NUCLEOTIDE SEQUENCE [LARGE SCALE GENOMIC DNA]</scope>
    <source>
        <strain evidence="1 2">JCM 4434</strain>
    </source>
</reference>
<dbReference type="SUPFAM" id="SSF48452">
    <property type="entry name" value="TPR-like"/>
    <property type="match status" value="1"/>
</dbReference>
<comment type="caution">
    <text evidence="1">The sequence shown here is derived from an EMBL/GenBank/DDBJ whole genome shotgun (WGS) entry which is preliminary data.</text>
</comment>
<accession>A0A8H9I2C8</accession>
<sequence length="209" mass="22960">MGWWERRRLNRRLEAAEYLYKQLRWVDAERELRAVLEVATDGAGSLVCSARTLLAQALRMQGRLQEAESEARSAIAAQPVPGDGRDGQDVLALVLGDMGRHQEAADLLAATAAARARITSSGHRLVLKSRSDRLQHLAYLGLHEEVVAEADAVKTAASGTDDIHRIQCCHWPPPTAWPSASHSTATTSRPNRCCSRCSRRQASKAWADS</sequence>
<dbReference type="Proteomes" id="UP000610124">
    <property type="component" value="Unassembled WGS sequence"/>
</dbReference>
<organism evidence="1 2">
    <name type="scientific">Kitasatospora aureofaciens</name>
    <name type="common">Streptomyces aureofaciens</name>
    <dbReference type="NCBI Taxonomy" id="1894"/>
    <lineage>
        <taxon>Bacteria</taxon>
        <taxon>Bacillati</taxon>
        <taxon>Actinomycetota</taxon>
        <taxon>Actinomycetes</taxon>
        <taxon>Kitasatosporales</taxon>
        <taxon>Streptomycetaceae</taxon>
        <taxon>Kitasatospora</taxon>
    </lineage>
</organism>
<dbReference type="AlphaFoldDB" id="A0A8H9I2C8"/>
<evidence type="ECO:0000313" key="1">
    <source>
        <dbReference type="EMBL" id="GGV07139.1"/>
    </source>
</evidence>
<proteinExistence type="predicted"/>
<evidence type="ECO:0000313" key="2">
    <source>
        <dbReference type="Proteomes" id="UP000610124"/>
    </source>
</evidence>
<dbReference type="InterPro" id="IPR011990">
    <property type="entry name" value="TPR-like_helical_dom_sf"/>
</dbReference>
<gene>
    <name evidence="1" type="ORF">GCM10010502_72850</name>
</gene>
<name>A0A8H9I2C8_KITAU</name>